<evidence type="ECO:0000313" key="1">
    <source>
        <dbReference type="EMBL" id="GBO20627.1"/>
    </source>
</evidence>
<keyword evidence="2" id="KW-1185">Reference proteome</keyword>
<evidence type="ECO:0000313" key="2">
    <source>
        <dbReference type="Proteomes" id="UP000499080"/>
    </source>
</evidence>
<dbReference type="Proteomes" id="UP000499080">
    <property type="component" value="Unassembled WGS sequence"/>
</dbReference>
<comment type="caution">
    <text evidence="1">The sequence shown here is derived from an EMBL/GenBank/DDBJ whole genome shotgun (WGS) entry which is preliminary data.</text>
</comment>
<protein>
    <submittedName>
        <fullName evidence="1">Uncharacterized protein</fullName>
    </submittedName>
</protein>
<name>A0A4Y2VA75_ARAVE</name>
<dbReference type="AlphaFoldDB" id="A0A4Y2VA75"/>
<proteinExistence type="predicted"/>
<reference evidence="1 2" key="1">
    <citation type="journal article" date="2019" name="Sci. Rep.">
        <title>Orb-weaving spider Araneus ventricosus genome elucidates the spidroin gene catalogue.</title>
        <authorList>
            <person name="Kono N."/>
            <person name="Nakamura H."/>
            <person name="Ohtoshi R."/>
            <person name="Moran D.A.P."/>
            <person name="Shinohara A."/>
            <person name="Yoshida Y."/>
            <person name="Fujiwara M."/>
            <person name="Mori M."/>
            <person name="Tomita M."/>
            <person name="Arakawa K."/>
        </authorList>
    </citation>
    <scope>NUCLEOTIDE SEQUENCE [LARGE SCALE GENOMIC DNA]</scope>
</reference>
<accession>A0A4Y2VA75</accession>
<sequence>MELLPTCLGNRSQLTNGRHDSSDTEVGVLTAITGHGPTPSEGGMIRHRCRVTEHTPLLYPLARIHLLICQLLIQELLLSPGGELSEITRKTGSTSALP</sequence>
<dbReference type="EMBL" id="BGPR01043958">
    <property type="protein sequence ID" value="GBO20627.1"/>
    <property type="molecule type" value="Genomic_DNA"/>
</dbReference>
<organism evidence="1 2">
    <name type="scientific">Araneus ventricosus</name>
    <name type="common">Orbweaver spider</name>
    <name type="synonym">Epeira ventricosa</name>
    <dbReference type="NCBI Taxonomy" id="182803"/>
    <lineage>
        <taxon>Eukaryota</taxon>
        <taxon>Metazoa</taxon>
        <taxon>Ecdysozoa</taxon>
        <taxon>Arthropoda</taxon>
        <taxon>Chelicerata</taxon>
        <taxon>Arachnida</taxon>
        <taxon>Araneae</taxon>
        <taxon>Araneomorphae</taxon>
        <taxon>Entelegynae</taxon>
        <taxon>Araneoidea</taxon>
        <taxon>Araneidae</taxon>
        <taxon>Araneus</taxon>
    </lineage>
</organism>
<gene>
    <name evidence="1" type="ORF">AVEN_124822_1</name>
</gene>